<dbReference type="Proteomes" id="UP000501891">
    <property type="component" value="Chromosome"/>
</dbReference>
<dbReference type="Gene3D" id="3.40.50.1820">
    <property type="entry name" value="alpha/beta hydrolase"/>
    <property type="match status" value="1"/>
</dbReference>
<dbReference type="InterPro" id="IPR029058">
    <property type="entry name" value="AB_hydrolase_fold"/>
</dbReference>
<accession>A0A858R6X7</accession>
<organism evidence="2 3">
    <name type="scientific">Aerophototrophica crusticola</name>
    <dbReference type="NCBI Taxonomy" id="1709002"/>
    <lineage>
        <taxon>Bacteria</taxon>
        <taxon>Pseudomonadati</taxon>
        <taxon>Pseudomonadota</taxon>
        <taxon>Alphaproteobacteria</taxon>
        <taxon>Rhodospirillales</taxon>
        <taxon>Rhodospirillaceae</taxon>
        <taxon>Aerophototrophica</taxon>
    </lineage>
</organism>
<keyword evidence="2" id="KW-0378">Hydrolase</keyword>
<feature type="domain" description="AB hydrolase-1" evidence="1">
    <location>
        <begin position="102"/>
        <end position="297"/>
    </location>
</feature>
<protein>
    <submittedName>
        <fullName evidence="2">Alpha/beta hydrolase</fullName>
    </submittedName>
</protein>
<dbReference type="KEGG" id="acru:HHL28_08740"/>
<dbReference type="GO" id="GO:0016787">
    <property type="term" value="F:hydrolase activity"/>
    <property type="evidence" value="ECO:0007669"/>
    <property type="project" value="UniProtKB-KW"/>
</dbReference>
<sequence length="306" mass="31962">MGRLTEDLDMVALFVSENSTNVRHKNVASLLVEGAHGLLGTLAEGLRPWSRAEQAAMAFLSPERVVSPPMLPEPKGGTVLAVPGFEPHLNARVWGPAGAPAVLLVHGWESHLYAMLPFIQPLLDRGFRVVAFDAPAHGRSSGETATLVDFARAMTAVARAAGGMTGIIGHSLGAAAASLALEGGLKADRVALLGTPAEPLSYAQECATLHHLTADETQAMLALLDRALGRPVADISVAASAAGLTVPALFIHSVDDRVAPVHGVLHAAALWRGARVHLVDDLGHRRILRDPSVVAKAVAFIADQGP</sequence>
<name>A0A858R6X7_9PROT</name>
<keyword evidence="3" id="KW-1185">Reference proteome</keyword>
<gene>
    <name evidence="2" type="ORF">HHL28_08740</name>
</gene>
<evidence type="ECO:0000313" key="3">
    <source>
        <dbReference type="Proteomes" id="UP000501891"/>
    </source>
</evidence>
<dbReference type="PANTHER" id="PTHR43798:SF33">
    <property type="entry name" value="HYDROLASE, PUTATIVE (AFU_ORTHOLOGUE AFUA_2G14860)-RELATED"/>
    <property type="match status" value="1"/>
</dbReference>
<dbReference type="InterPro" id="IPR000073">
    <property type="entry name" value="AB_hydrolase_1"/>
</dbReference>
<dbReference type="EMBL" id="CP051775">
    <property type="protein sequence ID" value="QJE73161.1"/>
    <property type="molecule type" value="Genomic_DNA"/>
</dbReference>
<evidence type="ECO:0000259" key="1">
    <source>
        <dbReference type="Pfam" id="PF12697"/>
    </source>
</evidence>
<dbReference type="PANTHER" id="PTHR43798">
    <property type="entry name" value="MONOACYLGLYCEROL LIPASE"/>
    <property type="match status" value="1"/>
</dbReference>
<dbReference type="Pfam" id="PF12697">
    <property type="entry name" value="Abhydrolase_6"/>
    <property type="match status" value="1"/>
</dbReference>
<evidence type="ECO:0000313" key="2">
    <source>
        <dbReference type="EMBL" id="QJE73161.1"/>
    </source>
</evidence>
<dbReference type="InterPro" id="IPR050266">
    <property type="entry name" value="AB_hydrolase_sf"/>
</dbReference>
<dbReference type="AlphaFoldDB" id="A0A858R6X7"/>
<dbReference type="GO" id="GO:0016020">
    <property type="term" value="C:membrane"/>
    <property type="evidence" value="ECO:0007669"/>
    <property type="project" value="TreeGrafter"/>
</dbReference>
<proteinExistence type="predicted"/>
<dbReference type="SUPFAM" id="SSF53474">
    <property type="entry name" value="alpha/beta-Hydrolases"/>
    <property type="match status" value="1"/>
</dbReference>
<reference evidence="2" key="1">
    <citation type="submission" date="2020-04" db="EMBL/GenBank/DDBJ databases">
        <title>A desert anoxygenic phototrophic bacterium fixes CO2 using RubisCO under aerobic conditions.</title>
        <authorList>
            <person name="Tang K."/>
        </authorList>
    </citation>
    <scope>NUCLEOTIDE SEQUENCE [LARGE SCALE GENOMIC DNA]</scope>
    <source>
        <strain evidence="2">MIMtkB3</strain>
    </source>
</reference>